<sequence length="317" mass="35896">MAEPFHTAHDLTGPKMLEQLECPPTCSPTLPILPAELILLILEEACSDRNTAISICRTSRHYRHIFEVYYLRSVRFRSPSDLRGFAESSSTKTLVRDMEFVFSGGMWSDETTPGKIFRNFSAETFQGCSGIRALSFQTSDNKMTLGHPFLSLINILHPTHILFSASIEWAQHIVHFSPGSGRSSFDALRSVTHLAFSWYYGGFDWEKAIMCFGTLTHLWIRLDMRIWSATHGRFLHDGMPSLAAKGIRVLLTVHDSLPFTERMVLGIIRFIGTFPSHIHVWTSPKLRAFAFCQRFGFYDGAPHCKLEAVASACIPQY</sequence>
<keyword evidence="2" id="KW-1185">Reference proteome</keyword>
<evidence type="ECO:0000313" key="1">
    <source>
        <dbReference type="EMBL" id="KZT32499.1"/>
    </source>
</evidence>
<evidence type="ECO:0008006" key="3">
    <source>
        <dbReference type="Google" id="ProtNLM"/>
    </source>
</evidence>
<dbReference type="Proteomes" id="UP000076798">
    <property type="component" value="Unassembled WGS sequence"/>
</dbReference>
<reference evidence="1 2" key="1">
    <citation type="journal article" date="2016" name="Mol. Biol. Evol.">
        <title>Comparative Genomics of Early-Diverging Mushroom-Forming Fungi Provides Insights into the Origins of Lignocellulose Decay Capabilities.</title>
        <authorList>
            <person name="Nagy L.G."/>
            <person name="Riley R."/>
            <person name="Tritt A."/>
            <person name="Adam C."/>
            <person name="Daum C."/>
            <person name="Floudas D."/>
            <person name="Sun H."/>
            <person name="Yadav J.S."/>
            <person name="Pangilinan J."/>
            <person name="Larsson K.H."/>
            <person name="Matsuura K."/>
            <person name="Barry K."/>
            <person name="Labutti K."/>
            <person name="Kuo R."/>
            <person name="Ohm R.A."/>
            <person name="Bhattacharya S.S."/>
            <person name="Shirouzu T."/>
            <person name="Yoshinaga Y."/>
            <person name="Martin F.M."/>
            <person name="Grigoriev I.V."/>
            <person name="Hibbett D.S."/>
        </authorList>
    </citation>
    <scope>NUCLEOTIDE SEQUENCE [LARGE SCALE GENOMIC DNA]</scope>
    <source>
        <strain evidence="1 2">HHB10207 ss-3</strain>
    </source>
</reference>
<dbReference type="EMBL" id="KV428326">
    <property type="protein sequence ID" value="KZT32499.1"/>
    <property type="molecule type" value="Genomic_DNA"/>
</dbReference>
<protein>
    <recommendedName>
        <fullName evidence="3">F-box domain-containing protein</fullName>
    </recommendedName>
</protein>
<evidence type="ECO:0000313" key="2">
    <source>
        <dbReference type="Proteomes" id="UP000076798"/>
    </source>
</evidence>
<accession>A0A165XSK6</accession>
<name>A0A165XSK6_9AGAM</name>
<organism evidence="1 2">
    <name type="scientific">Sistotremastrum suecicum HHB10207 ss-3</name>
    <dbReference type="NCBI Taxonomy" id="1314776"/>
    <lineage>
        <taxon>Eukaryota</taxon>
        <taxon>Fungi</taxon>
        <taxon>Dikarya</taxon>
        <taxon>Basidiomycota</taxon>
        <taxon>Agaricomycotina</taxon>
        <taxon>Agaricomycetes</taxon>
        <taxon>Sistotremastrales</taxon>
        <taxon>Sistotremastraceae</taxon>
        <taxon>Sistotremastrum</taxon>
    </lineage>
</organism>
<gene>
    <name evidence="1" type="ORF">SISSUDRAFT_534950</name>
</gene>
<proteinExistence type="predicted"/>
<dbReference type="AlphaFoldDB" id="A0A165XSK6"/>